<reference evidence="2" key="1">
    <citation type="journal article" date="2023" name="Mol. Phylogenet. Evol.">
        <title>Genome-scale phylogeny and comparative genomics of the fungal order Sordariales.</title>
        <authorList>
            <person name="Hensen N."/>
            <person name="Bonometti L."/>
            <person name="Westerberg I."/>
            <person name="Brannstrom I.O."/>
            <person name="Guillou S."/>
            <person name="Cros-Aarteil S."/>
            <person name="Calhoun S."/>
            <person name="Haridas S."/>
            <person name="Kuo A."/>
            <person name="Mondo S."/>
            <person name="Pangilinan J."/>
            <person name="Riley R."/>
            <person name="LaButti K."/>
            <person name="Andreopoulos B."/>
            <person name="Lipzen A."/>
            <person name="Chen C."/>
            <person name="Yan M."/>
            <person name="Daum C."/>
            <person name="Ng V."/>
            <person name="Clum A."/>
            <person name="Steindorff A."/>
            <person name="Ohm R.A."/>
            <person name="Martin F."/>
            <person name="Silar P."/>
            <person name="Natvig D.O."/>
            <person name="Lalanne C."/>
            <person name="Gautier V."/>
            <person name="Ament-Velasquez S.L."/>
            <person name="Kruys A."/>
            <person name="Hutchinson M.I."/>
            <person name="Powell A.J."/>
            <person name="Barry K."/>
            <person name="Miller A.N."/>
            <person name="Grigoriev I.V."/>
            <person name="Debuchy R."/>
            <person name="Gladieux P."/>
            <person name="Hiltunen Thoren M."/>
            <person name="Johannesson H."/>
        </authorList>
    </citation>
    <scope>NUCLEOTIDE SEQUENCE</scope>
    <source>
        <strain evidence="2">FGSC 1904</strain>
    </source>
</reference>
<evidence type="ECO:0000313" key="2">
    <source>
        <dbReference type="EMBL" id="KAK3398989.1"/>
    </source>
</evidence>
<dbReference type="EMBL" id="JAUTDP010000005">
    <property type="protein sequence ID" value="KAK3398989.1"/>
    <property type="molecule type" value="Genomic_DNA"/>
</dbReference>
<reference evidence="2" key="2">
    <citation type="submission" date="2023-07" db="EMBL/GenBank/DDBJ databases">
        <authorList>
            <consortium name="Lawrence Berkeley National Laboratory"/>
            <person name="Haridas S."/>
            <person name="Hensen N."/>
            <person name="Bonometti L."/>
            <person name="Westerberg I."/>
            <person name="Brannstrom I.O."/>
            <person name="Guillou S."/>
            <person name="Cros-Aarteil S."/>
            <person name="Calhoun S."/>
            <person name="Kuo A."/>
            <person name="Mondo S."/>
            <person name="Pangilinan J."/>
            <person name="Riley R."/>
            <person name="LaButti K."/>
            <person name="Andreopoulos B."/>
            <person name="Lipzen A."/>
            <person name="Chen C."/>
            <person name="Yanf M."/>
            <person name="Daum C."/>
            <person name="Ng V."/>
            <person name="Clum A."/>
            <person name="Steindorff A."/>
            <person name="Ohm R."/>
            <person name="Martin F."/>
            <person name="Silar P."/>
            <person name="Natvig D."/>
            <person name="Lalanne C."/>
            <person name="Gautier V."/>
            <person name="Ament-velasquez S.L."/>
            <person name="Kruys A."/>
            <person name="Hutchinson M.I."/>
            <person name="Powell A.J."/>
            <person name="Barry K."/>
            <person name="Miller A.N."/>
            <person name="Grigoriev I.V."/>
            <person name="Debuchy R."/>
            <person name="Gladieux P."/>
            <person name="Thoren M.H."/>
            <person name="Johannesson H."/>
        </authorList>
    </citation>
    <scope>NUCLEOTIDE SEQUENCE</scope>
    <source>
        <strain evidence="2">FGSC 1904</strain>
    </source>
</reference>
<proteinExistence type="predicted"/>
<keyword evidence="3" id="KW-1185">Reference proteome</keyword>
<sequence length="445" mass="48665">MAFGDSITALLETYSNCATLLKAYKNDANGEDGNIKVDAQNKHLRKSLKADRAMVERAYSIRLAELGSRLRRGDARSISAIDGILKKLKTAITSLLRASTKKQTPALNYGALSSLSNSSRIEAIKTIDSLARRLGGSSRTSRSVVSMSSKPTRASSPSSRARRKYPPFSKSATSLPKKHHSGNPTASSVSNSSSSRHRRKPPLVEEELRVTSKEKSSARETTHPEVNNPAASAISSSGRHKVKKPSRTEDGETQGSKEKLGPKANKESVMPSELGHPAASSVSSHRHKTRKSPRAAEEPVKPSKEKAPKPPAKPVPDVPPPPPPPPPPGAHPPPSRDLPPPPPPPPPPGDYLAPLRSYPSRNSQFGNAMRNRMSFMSFASGSTRLGEMSDRKWLAQHTIPEANSDEYDVPVLYPLKPYKPEVKEKKFLGLFGRRKQRQHEEDEYY</sequence>
<dbReference type="AlphaFoldDB" id="A0AAE0PFG8"/>
<feature type="compositionally biased region" description="Basic and acidic residues" evidence="1">
    <location>
        <begin position="202"/>
        <end position="223"/>
    </location>
</feature>
<feature type="compositionally biased region" description="Basic residues" evidence="1">
    <location>
        <begin position="284"/>
        <end position="293"/>
    </location>
</feature>
<organism evidence="2 3">
    <name type="scientific">Sordaria brevicollis</name>
    <dbReference type="NCBI Taxonomy" id="83679"/>
    <lineage>
        <taxon>Eukaryota</taxon>
        <taxon>Fungi</taxon>
        <taxon>Dikarya</taxon>
        <taxon>Ascomycota</taxon>
        <taxon>Pezizomycotina</taxon>
        <taxon>Sordariomycetes</taxon>
        <taxon>Sordariomycetidae</taxon>
        <taxon>Sordariales</taxon>
        <taxon>Sordariaceae</taxon>
        <taxon>Sordaria</taxon>
    </lineage>
</organism>
<feature type="region of interest" description="Disordered" evidence="1">
    <location>
        <begin position="133"/>
        <end position="366"/>
    </location>
</feature>
<evidence type="ECO:0000256" key="1">
    <source>
        <dbReference type="SAM" id="MobiDB-lite"/>
    </source>
</evidence>
<gene>
    <name evidence="2" type="ORF">B0T20DRAFT_351089</name>
</gene>
<accession>A0AAE0PFG8</accession>
<comment type="caution">
    <text evidence="2">The sequence shown here is derived from an EMBL/GenBank/DDBJ whole genome shotgun (WGS) entry which is preliminary data.</text>
</comment>
<protein>
    <submittedName>
        <fullName evidence="2">Uncharacterized protein</fullName>
    </submittedName>
</protein>
<feature type="compositionally biased region" description="Pro residues" evidence="1">
    <location>
        <begin position="309"/>
        <end position="349"/>
    </location>
</feature>
<name>A0AAE0PFG8_SORBR</name>
<evidence type="ECO:0000313" key="3">
    <source>
        <dbReference type="Proteomes" id="UP001281003"/>
    </source>
</evidence>
<feature type="compositionally biased region" description="Basic and acidic residues" evidence="1">
    <location>
        <begin position="246"/>
        <end position="266"/>
    </location>
</feature>
<feature type="compositionally biased region" description="Basic and acidic residues" evidence="1">
    <location>
        <begin position="294"/>
        <end position="308"/>
    </location>
</feature>
<dbReference type="Proteomes" id="UP001281003">
    <property type="component" value="Unassembled WGS sequence"/>
</dbReference>
<feature type="compositionally biased region" description="Low complexity" evidence="1">
    <location>
        <begin position="133"/>
        <end position="159"/>
    </location>
</feature>